<dbReference type="OrthoDB" id="5243783at2"/>
<dbReference type="InterPro" id="IPR051449">
    <property type="entry name" value="ABC-2_transporter_component"/>
</dbReference>
<evidence type="ECO:0000313" key="9">
    <source>
        <dbReference type="Proteomes" id="UP000293764"/>
    </source>
</evidence>
<dbReference type="Pfam" id="PF12698">
    <property type="entry name" value="ABC2_membrane_3"/>
    <property type="match status" value="1"/>
</dbReference>
<feature type="transmembrane region" description="Helical" evidence="6">
    <location>
        <begin position="313"/>
        <end position="332"/>
    </location>
</feature>
<evidence type="ECO:0000256" key="2">
    <source>
        <dbReference type="ARBA" id="ARBA00022475"/>
    </source>
</evidence>
<gene>
    <name evidence="8" type="ORF">EUA98_07020</name>
</gene>
<sequence length="394" mass="41891">MNRRVTRAALVASIVRKDFREFSRDTLYIFLSVLGLVFFALTYYLVPDTVDETITLGIHQTGLDELVEEFQTGADAADGLDVVSLDTADHLAAAVAGDLAVYETDAGDVVLVGAGAEAEAPAGATRRDVTVGISFPDRFVASMVDGERPTVTVYTGTAVPPEVAGAMTSFVREIAYSLTGHELPVAEPDAVVLGPDRAGDQVSLRDRLRPMLVFFVLMIETFALSSLIASEVLNRTVTAVLVTPARVGDFLAAKTIYGTILTGGQALILLVVLRTLTTASAGPLLVTVLLGAVMFTGIAMITGSAGKDFIGTLFYNMIFILPLLIPTFSVLFPGTAAPWVQVMPSYPIIDALTRVTTYGAGWSEVTGSLLLALGWVAVIYAGGLLVLRRRVQRL</sequence>
<keyword evidence="3 6" id="KW-0812">Transmembrane</keyword>
<keyword evidence="5 6" id="KW-0472">Membrane</keyword>
<feature type="transmembrane region" description="Helical" evidence="6">
    <location>
        <begin position="368"/>
        <end position="387"/>
    </location>
</feature>
<evidence type="ECO:0000256" key="6">
    <source>
        <dbReference type="SAM" id="Phobius"/>
    </source>
</evidence>
<feature type="transmembrane region" description="Helical" evidence="6">
    <location>
        <begin position="26"/>
        <end position="46"/>
    </location>
</feature>
<evidence type="ECO:0000256" key="3">
    <source>
        <dbReference type="ARBA" id="ARBA00022692"/>
    </source>
</evidence>
<dbReference type="GO" id="GO:0140359">
    <property type="term" value="F:ABC-type transporter activity"/>
    <property type="evidence" value="ECO:0007669"/>
    <property type="project" value="InterPro"/>
</dbReference>
<evidence type="ECO:0000259" key="7">
    <source>
        <dbReference type="Pfam" id="PF12698"/>
    </source>
</evidence>
<organism evidence="8 9">
    <name type="scientific">Pengzhenrongella frigida</name>
    <dbReference type="NCBI Taxonomy" id="1259133"/>
    <lineage>
        <taxon>Bacteria</taxon>
        <taxon>Bacillati</taxon>
        <taxon>Actinomycetota</taxon>
        <taxon>Actinomycetes</taxon>
        <taxon>Micrococcales</taxon>
        <taxon>Pengzhenrongella</taxon>
    </lineage>
</organism>
<feature type="transmembrane region" description="Helical" evidence="6">
    <location>
        <begin position="211"/>
        <end position="234"/>
    </location>
</feature>
<evidence type="ECO:0000313" key="8">
    <source>
        <dbReference type="EMBL" id="RYV51649.1"/>
    </source>
</evidence>
<dbReference type="EMBL" id="SDWW01000013">
    <property type="protein sequence ID" value="RYV51649.1"/>
    <property type="molecule type" value="Genomic_DNA"/>
</dbReference>
<evidence type="ECO:0000256" key="1">
    <source>
        <dbReference type="ARBA" id="ARBA00004651"/>
    </source>
</evidence>
<accession>A0A4Q5N0S1</accession>
<proteinExistence type="predicted"/>
<dbReference type="InterPro" id="IPR013525">
    <property type="entry name" value="ABC2_TM"/>
</dbReference>
<keyword evidence="4 6" id="KW-1133">Transmembrane helix</keyword>
<evidence type="ECO:0000256" key="5">
    <source>
        <dbReference type="ARBA" id="ARBA00023136"/>
    </source>
</evidence>
<keyword evidence="9" id="KW-1185">Reference proteome</keyword>
<keyword evidence="2" id="KW-1003">Cell membrane</keyword>
<dbReference type="PANTHER" id="PTHR30294:SF29">
    <property type="entry name" value="MULTIDRUG ABC TRANSPORTER PERMEASE YBHS-RELATED"/>
    <property type="match status" value="1"/>
</dbReference>
<feature type="domain" description="ABC-2 type transporter transmembrane" evidence="7">
    <location>
        <begin position="34"/>
        <end position="382"/>
    </location>
</feature>
<name>A0A4Q5N0S1_9MICO</name>
<dbReference type="Proteomes" id="UP000293764">
    <property type="component" value="Unassembled WGS sequence"/>
</dbReference>
<feature type="transmembrane region" description="Helical" evidence="6">
    <location>
        <begin position="282"/>
        <end position="301"/>
    </location>
</feature>
<dbReference type="AlphaFoldDB" id="A0A4Q5N0S1"/>
<comment type="caution">
    <text evidence="8">The sequence shown here is derived from an EMBL/GenBank/DDBJ whole genome shotgun (WGS) entry which is preliminary data.</text>
</comment>
<protein>
    <submittedName>
        <fullName evidence="8">ABC transporter permease</fullName>
    </submittedName>
</protein>
<reference evidence="8 9" key="1">
    <citation type="submission" date="2019-01" db="EMBL/GenBank/DDBJ databases">
        <title>Novel species of Cellulomonas.</title>
        <authorList>
            <person name="Liu Q."/>
            <person name="Xin Y.-H."/>
        </authorList>
    </citation>
    <scope>NUCLEOTIDE SEQUENCE [LARGE SCALE GENOMIC DNA]</scope>
    <source>
        <strain evidence="8 9">HLT2-17</strain>
    </source>
</reference>
<feature type="transmembrane region" description="Helical" evidence="6">
    <location>
        <begin position="255"/>
        <end position="276"/>
    </location>
</feature>
<dbReference type="RefSeq" id="WP_130101966.1">
    <property type="nucleotide sequence ID" value="NZ_SDWW01000013.1"/>
</dbReference>
<comment type="subcellular location">
    <subcellularLocation>
        <location evidence="1">Cell membrane</location>
        <topology evidence="1">Multi-pass membrane protein</topology>
    </subcellularLocation>
</comment>
<dbReference type="PANTHER" id="PTHR30294">
    <property type="entry name" value="MEMBRANE COMPONENT OF ABC TRANSPORTER YHHJ-RELATED"/>
    <property type="match status" value="1"/>
</dbReference>
<dbReference type="GO" id="GO:0005886">
    <property type="term" value="C:plasma membrane"/>
    <property type="evidence" value="ECO:0007669"/>
    <property type="project" value="UniProtKB-SubCell"/>
</dbReference>
<evidence type="ECO:0000256" key="4">
    <source>
        <dbReference type="ARBA" id="ARBA00022989"/>
    </source>
</evidence>